<dbReference type="Proteomes" id="UP000070442">
    <property type="component" value="Unassembled WGS sequence"/>
</dbReference>
<evidence type="ECO:0000256" key="7">
    <source>
        <dbReference type="ARBA" id="ARBA00022490"/>
    </source>
</evidence>
<comment type="subcellular location">
    <subcellularLocation>
        <location evidence="13">Cytoplasm</location>
    </subcellularLocation>
</comment>
<dbReference type="SUPFAM" id="SSF53748">
    <property type="entry name" value="Phosphoglycerate kinase"/>
    <property type="match status" value="1"/>
</dbReference>
<dbReference type="HAMAP" id="MF_00145">
    <property type="entry name" value="Phosphoglyc_kinase"/>
    <property type="match status" value="1"/>
</dbReference>
<dbReference type="InterPro" id="IPR015824">
    <property type="entry name" value="Phosphoglycerate_kinase_N"/>
</dbReference>
<dbReference type="PIRSF" id="PIRSF000724">
    <property type="entry name" value="Pgk"/>
    <property type="match status" value="1"/>
</dbReference>
<evidence type="ECO:0000256" key="15">
    <source>
        <dbReference type="PIRSR" id="PIRSR000724-2"/>
    </source>
</evidence>
<evidence type="ECO:0000256" key="13">
    <source>
        <dbReference type="HAMAP-Rule" id="MF_00145"/>
    </source>
</evidence>
<dbReference type="PATRIC" id="fig|755172.3.peg.567"/>
<evidence type="ECO:0000256" key="8">
    <source>
        <dbReference type="ARBA" id="ARBA00022679"/>
    </source>
</evidence>
<protein>
    <recommendedName>
        <fullName evidence="6 13">Phosphoglycerate kinase</fullName>
        <ecNumber evidence="5 13">2.7.2.3</ecNumber>
    </recommendedName>
</protein>
<keyword evidence="7 13" id="KW-0963">Cytoplasm</keyword>
<evidence type="ECO:0000256" key="10">
    <source>
        <dbReference type="ARBA" id="ARBA00022777"/>
    </source>
</evidence>
<dbReference type="EMBL" id="LSDG01000019">
    <property type="protein sequence ID" value="KXB67404.1"/>
    <property type="molecule type" value="Genomic_DNA"/>
</dbReference>
<name>A0A134AIA4_9FIRM</name>
<dbReference type="RefSeq" id="WP_068367154.1">
    <property type="nucleotide sequence ID" value="NZ_KQ960171.1"/>
</dbReference>
<evidence type="ECO:0000256" key="2">
    <source>
        <dbReference type="ARBA" id="ARBA00004838"/>
    </source>
</evidence>
<dbReference type="FunFam" id="3.40.50.1260:FF:000031">
    <property type="entry name" value="Phosphoglycerate kinase 1"/>
    <property type="match status" value="1"/>
</dbReference>
<comment type="subunit">
    <text evidence="4 13">Monomer.</text>
</comment>
<evidence type="ECO:0000256" key="6">
    <source>
        <dbReference type="ARBA" id="ARBA00016471"/>
    </source>
</evidence>
<accession>A0A134AIA4</accession>
<feature type="binding site" evidence="14">
    <location>
        <position position="117"/>
    </location>
    <ligand>
        <name>(2R)-3-phosphoglycerate</name>
        <dbReference type="ChEBI" id="CHEBI:58272"/>
    </ligand>
</feature>
<dbReference type="GO" id="GO:0004618">
    <property type="term" value="F:phosphoglycerate kinase activity"/>
    <property type="evidence" value="ECO:0007669"/>
    <property type="project" value="UniProtKB-UniRule"/>
</dbReference>
<comment type="caution">
    <text evidence="13">Lacks conserved residue(s) required for the propagation of feature annotation.</text>
</comment>
<dbReference type="Pfam" id="PF00162">
    <property type="entry name" value="PGK"/>
    <property type="match status" value="1"/>
</dbReference>
<feature type="binding site" evidence="13">
    <location>
        <position position="117"/>
    </location>
    <ligand>
        <name>substrate</name>
    </ligand>
</feature>
<dbReference type="AlphaFoldDB" id="A0A134AIA4"/>
<feature type="binding site" evidence="13 14">
    <location>
        <begin position="18"/>
        <end position="20"/>
    </location>
    <ligand>
        <name>substrate</name>
    </ligand>
</feature>
<evidence type="ECO:0000256" key="14">
    <source>
        <dbReference type="PIRSR" id="PIRSR000724-1"/>
    </source>
</evidence>
<gene>
    <name evidence="13" type="primary">pgk</name>
    <name evidence="17" type="ORF">HMPREF1863_00594</name>
</gene>
<dbReference type="GO" id="GO:0006094">
    <property type="term" value="P:gluconeogenesis"/>
    <property type="evidence" value="ECO:0007669"/>
    <property type="project" value="TreeGrafter"/>
</dbReference>
<evidence type="ECO:0000256" key="16">
    <source>
        <dbReference type="RuleBase" id="RU000532"/>
    </source>
</evidence>
<dbReference type="FunFam" id="3.40.50.1260:FF:000006">
    <property type="entry name" value="Phosphoglycerate kinase"/>
    <property type="match status" value="1"/>
</dbReference>
<dbReference type="Gene3D" id="3.40.50.1260">
    <property type="entry name" value="Phosphoglycerate kinase, N-terminal domain"/>
    <property type="match status" value="2"/>
</dbReference>
<feature type="binding site" evidence="13 14">
    <location>
        <begin position="56"/>
        <end position="59"/>
    </location>
    <ligand>
        <name>substrate</name>
    </ligand>
</feature>
<dbReference type="InterPro" id="IPR036043">
    <property type="entry name" value="Phosphoglycerate_kinase_sf"/>
</dbReference>
<evidence type="ECO:0000256" key="11">
    <source>
        <dbReference type="ARBA" id="ARBA00022840"/>
    </source>
</evidence>
<dbReference type="UniPathway" id="UPA00109">
    <property type="reaction ID" value="UER00185"/>
</dbReference>
<evidence type="ECO:0000313" key="18">
    <source>
        <dbReference type="Proteomes" id="UP000070442"/>
    </source>
</evidence>
<dbReference type="InterPro" id="IPR015911">
    <property type="entry name" value="Phosphoglycerate_kinase_CS"/>
</dbReference>
<keyword evidence="12 13" id="KW-0324">Glycolysis</keyword>
<proteinExistence type="inferred from homology"/>
<dbReference type="PANTHER" id="PTHR11406:SF23">
    <property type="entry name" value="PHOSPHOGLYCERATE KINASE 1, CHLOROPLASTIC-RELATED"/>
    <property type="match status" value="1"/>
</dbReference>
<dbReference type="EC" id="2.7.2.3" evidence="5 13"/>
<dbReference type="STRING" id="755172.HMPREF1863_00594"/>
<feature type="binding site" evidence="13">
    <location>
        <position position="33"/>
    </location>
    <ligand>
        <name>substrate</name>
    </ligand>
</feature>
<feature type="binding site" evidence="14">
    <location>
        <position position="33"/>
    </location>
    <ligand>
        <name>(2R)-3-phosphoglycerate</name>
        <dbReference type="ChEBI" id="CHEBI:58272"/>
    </ligand>
</feature>
<evidence type="ECO:0000256" key="12">
    <source>
        <dbReference type="ARBA" id="ARBA00023152"/>
    </source>
</evidence>
<dbReference type="OrthoDB" id="9808460at2"/>
<keyword evidence="18" id="KW-1185">Reference proteome</keyword>
<dbReference type="PANTHER" id="PTHR11406">
    <property type="entry name" value="PHOSPHOGLYCERATE KINASE"/>
    <property type="match status" value="1"/>
</dbReference>
<dbReference type="GO" id="GO:0043531">
    <property type="term" value="F:ADP binding"/>
    <property type="evidence" value="ECO:0007669"/>
    <property type="project" value="TreeGrafter"/>
</dbReference>
<dbReference type="GO" id="GO:0006096">
    <property type="term" value="P:glycolytic process"/>
    <property type="evidence" value="ECO:0007669"/>
    <property type="project" value="UniProtKB-UniRule"/>
</dbReference>
<keyword evidence="10 13" id="KW-0418">Kinase</keyword>
<dbReference type="GO" id="GO:0005829">
    <property type="term" value="C:cytosol"/>
    <property type="evidence" value="ECO:0007669"/>
    <property type="project" value="TreeGrafter"/>
</dbReference>
<evidence type="ECO:0000256" key="1">
    <source>
        <dbReference type="ARBA" id="ARBA00000642"/>
    </source>
</evidence>
<evidence type="ECO:0000256" key="5">
    <source>
        <dbReference type="ARBA" id="ARBA00013061"/>
    </source>
</evidence>
<keyword evidence="9 13" id="KW-0547">Nucleotide-binding</keyword>
<dbReference type="PRINTS" id="PR00477">
    <property type="entry name" value="PHGLYCKINASE"/>
</dbReference>
<comment type="caution">
    <text evidence="17">The sequence shown here is derived from an EMBL/GenBank/DDBJ whole genome shotgun (WGS) entry which is preliminary data.</text>
</comment>
<dbReference type="InterPro" id="IPR001576">
    <property type="entry name" value="Phosphoglycerate_kinase"/>
</dbReference>
<organism evidence="17 18">
    <name type="scientific">Aedoeadaptatus coxii</name>
    <dbReference type="NCBI Taxonomy" id="755172"/>
    <lineage>
        <taxon>Bacteria</taxon>
        <taxon>Bacillati</taxon>
        <taxon>Bacillota</taxon>
        <taxon>Tissierellia</taxon>
        <taxon>Tissierellales</taxon>
        <taxon>Peptoniphilaceae</taxon>
        <taxon>Aedoeadaptatus</taxon>
    </lineage>
</organism>
<comment type="catalytic activity">
    <reaction evidence="1 13 16">
        <text>(2R)-3-phosphoglycerate + ATP = (2R)-3-phospho-glyceroyl phosphate + ADP</text>
        <dbReference type="Rhea" id="RHEA:14801"/>
        <dbReference type="ChEBI" id="CHEBI:30616"/>
        <dbReference type="ChEBI" id="CHEBI:57604"/>
        <dbReference type="ChEBI" id="CHEBI:58272"/>
        <dbReference type="ChEBI" id="CHEBI:456216"/>
        <dbReference type="EC" id="2.7.2.3"/>
    </reaction>
</comment>
<feature type="binding site" evidence="13 15">
    <location>
        <position position="200"/>
    </location>
    <ligand>
        <name>ATP</name>
        <dbReference type="ChEBI" id="CHEBI:30616"/>
    </ligand>
</feature>
<feature type="binding site" evidence="13 15">
    <location>
        <begin position="348"/>
        <end position="351"/>
    </location>
    <ligand>
        <name>ATP</name>
        <dbReference type="ChEBI" id="CHEBI:30616"/>
    </ligand>
</feature>
<reference evidence="18" key="1">
    <citation type="submission" date="2016-01" db="EMBL/GenBank/DDBJ databases">
        <authorList>
            <person name="Mitreva M."/>
            <person name="Pepin K.H."/>
            <person name="Mihindukulasuriya K.A."/>
            <person name="Fulton R."/>
            <person name="Fronick C."/>
            <person name="O'Laughlin M."/>
            <person name="Miner T."/>
            <person name="Herter B."/>
            <person name="Rosa B.A."/>
            <person name="Cordes M."/>
            <person name="Tomlinson C."/>
            <person name="Wollam A."/>
            <person name="Palsikar V.B."/>
            <person name="Mardis E.R."/>
            <person name="Wilson R.K."/>
        </authorList>
    </citation>
    <scope>NUCLEOTIDE SEQUENCE [LARGE SCALE GENOMIC DNA]</scope>
    <source>
        <strain evidence="18">DNF00729</strain>
    </source>
</reference>
<evidence type="ECO:0000256" key="9">
    <source>
        <dbReference type="ARBA" id="ARBA00022741"/>
    </source>
</evidence>
<evidence type="ECO:0000256" key="4">
    <source>
        <dbReference type="ARBA" id="ARBA00011245"/>
    </source>
</evidence>
<comment type="pathway">
    <text evidence="2 13">Carbohydrate degradation; glycolysis; pyruvate from D-glyceraldehyde 3-phosphate: step 2/5.</text>
</comment>
<feature type="binding site" evidence="13 15">
    <location>
        <position position="322"/>
    </location>
    <ligand>
        <name>ATP</name>
        <dbReference type="ChEBI" id="CHEBI:30616"/>
    </ligand>
</feature>
<keyword evidence="11 13" id="KW-0067">ATP-binding</keyword>
<feature type="binding site" evidence="13">
    <location>
        <position position="150"/>
    </location>
    <ligand>
        <name>substrate</name>
    </ligand>
</feature>
<feature type="binding site" evidence="14">
    <location>
        <position position="150"/>
    </location>
    <ligand>
        <name>(2R)-3-phosphoglycerate</name>
        <dbReference type="ChEBI" id="CHEBI:58272"/>
    </ligand>
</feature>
<sequence length="392" mass="41548">MDIQSLNVSGKTVLVRVDFNVPVKDKNVTDTTRIEAAKPTIDYLLEQGAAVILMSHRGRPKGEYDEGFSMEPVRQAAEKVLGKEIIPMFSERVVDDHVVAMARNLKPGDIGLLENLRFRNEEKKNDPAFAKELASLADCYVNDAFGTAHRAHASNVGIVKELPSALGFLMGKEVKVLSELLNNPKRPFIAILGGAKVSDKIAVIEHLIDVCDGVLIVGAMANTFLLSEGKNMGASLVEEGEVERAKMLVEKAEAKGVKLLLPTDLVVAKGIDAPETAHTVSADAIGADEMALDIGEDTVRRYGDVLKTAKSVVWNGPAGVFETKPFDKGTVALAECLGALDGEVVIGGGDSAAAITQSGLAHKMSHISSGGGASLEFLEGESLPAIQAIEGV</sequence>
<comment type="similarity">
    <text evidence="3 13 16">Belongs to the phosphoglycerate kinase family.</text>
</comment>
<dbReference type="PROSITE" id="PS00111">
    <property type="entry name" value="PGLYCERATE_KINASE"/>
    <property type="match status" value="1"/>
</dbReference>
<dbReference type="GO" id="GO:0005524">
    <property type="term" value="F:ATP binding"/>
    <property type="evidence" value="ECO:0007669"/>
    <property type="project" value="UniProtKB-KW"/>
</dbReference>
<keyword evidence="8 13" id="KW-0808">Transferase</keyword>
<evidence type="ECO:0000256" key="3">
    <source>
        <dbReference type="ARBA" id="ARBA00008982"/>
    </source>
</evidence>
<evidence type="ECO:0000313" key="17">
    <source>
        <dbReference type="EMBL" id="KXB67404.1"/>
    </source>
</evidence>